<protein>
    <recommendedName>
        <fullName evidence="9">Pentatricopeptide repeat-containing protein</fullName>
    </recommendedName>
</protein>
<name>A0A8E2JZ09_9PEZI</name>
<dbReference type="InterPro" id="IPR011990">
    <property type="entry name" value="TPR-like_helical_dom_sf"/>
</dbReference>
<evidence type="ECO:0000256" key="1">
    <source>
        <dbReference type="ARBA" id="ARBA00006192"/>
    </source>
</evidence>
<sequence length="1137" mass="129327">MLERASTCLESGGRQLLHGTKQSTRSRRMLHSAFWHHGAGDLSLPIWWASVIPSTTGRTTEHRGLGRPGEKQPADGIHAGQNDLLLDFLYPMKTMALIKRISGGGWESLESRRKRQFAGNSIRQYSSRSSTIQEYASHGSDGINASEEAQDVQEVEQILRTSNARSALRALLRSEDKDRQGLALRLYGIMDDSKRAPDLRADLLDYLALSEDPVHASRSLQVFDSLHTESRRASSYRAVISGHLKLHMVGRAVKLHDQAVDHAPGLGFGTDILLARTVQDNQWDLALHVFEAFIRFWDREGLTGEHKGVWSVVSQLPSLFSNAASLLQFAKQFRHNFQSTIEKPSVLEEFIAGMVPRVITRAVNVADPNEVFIQRFFHDLRSLGLLKKDYYEKVLFKLLSMQQYRHYSNRPKLHIQLYAQYRDEAIEKSSHDGFYPSQDLLTALVKLMGRHHSFYTYASAKNSITMSTLIEDWHRFHGRLTKKMLLLLMNSFARAGDAEKVHGYFAEFQAQEPGPIKNHLYLWPLLYVHSRRLEISIVQKQFERMSEEFGLKPDIVSWNILLHTYARADDMDGTLKCFDDLVKSGSRPDKWSFSPVLDICARRGDVEAIHDLFATAPENVYIQNHTVTRAALVLAYVNSNDLPAAEAAAGVMLKDKREGILRGSLTPTWNILLTEYAARADLESTMRIYRSMQAENIPLDSLSYSALMRSLIVLRQTDRAYKILRKTMPNNNVRAYAHHYALVMAGFISELQVHRALEVHKRMCDRQIRSTVSSRMAYLKAKALAEVVSIKRKSPGDANTRKARLVEVEEGLREILAESDPSDLAAKQPRQGLHGMPLNQASPDGYFEFLIVLYGTRGAYDVCRELFEAAAVTRQDEHGNYEAPLRLLVALMNAHYYANEHEEIRKCWDLAQKQAAKLVRLRGSSPADLSTVSTTPLSEPTPIVERSLVKPFVTPKTEGIAKIARNRRDLLSRAVRIYMRSILAQKDPRKVSKVQQTISSLIADGYVLDNQTWNEFIQALARSGYMLDAFTACEAYLMPNFPGWRFDKPWYKRQHVPGYERMDTRSADIRNKRSLMPRYKTLVIMAAALAYVRRAHDSEATKESLLPMLERLAPKTIYAIETMPAIPDDRLQKKYLL</sequence>
<comment type="subunit">
    <text evidence="4">Binds to mitochondrial small subunit 15S rRNA.</text>
</comment>
<evidence type="ECO:0000256" key="6">
    <source>
        <dbReference type="SAM" id="MobiDB-lite"/>
    </source>
</evidence>
<dbReference type="PANTHER" id="PTHR47447">
    <property type="entry name" value="OS03G0856100 PROTEIN"/>
    <property type="match status" value="1"/>
</dbReference>
<dbReference type="OrthoDB" id="185373at2759"/>
<dbReference type="Proteomes" id="UP000250140">
    <property type="component" value="Unassembled WGS sequence"/>
</dbReference>
<evidence type="ECO:0000256" key="2">
    <source>
        <dbReference type="ARBA" id="ARBA00022737"/>
    </source>
</evidence>
<evidence type="ECO:0000256" key="3">
    <source>
        <dbReference type="ARBA" id="ARBA00044493"/>
    </source>
</evidence>
<organism evidence="7 8">
    <name type="scientific">Glonium stellatum</name>
    <dbReference type="NCBI Taxonomy" id="574774"/>
    <lineage>
        <taxon>Eukaryota</taxon>
        <taxon>Fungi</taxon>
        <taxon>Dikarya</taxon>
        <taxon>Ascomycota</taxon>
        <taxon>Pezizomycotina</taxon>
        <taxon>Dothideomycetes</taxon>
        <taxon>Pleosporomycetidae</taxon>
        <taxon>Gloniales</taxon>
        <taxon>Gloniaceae</taxon>
        <taxon>Glonium</taxon>
    </lineage>
</organism>
<dbReference type="PANTHER" id="PTHR47447:SF17">
    <property type="entry name" value="OS12G0638900 PROTEIN"/>
    <property type="match status" value="1"/>
</dbReference>
<comment type="similarity">
    <text evidence="1">Belongs to the CCM1 family.</text>
</comment>
<dbReference type="InterPro" id="IPR002885">
    <property type="entry name" value="PPR_rpt"/>
</dbReference>
<dbReference type="Pfam" id="PF13041">
    <property type="entry name" value="PPR_2"/>
    <property type="match status" value="1"/>
</dbReference>
<keyword evidence="2" id="KW-0677">Repeat</keyword>
<evidence type="ECO:0000256" key="4">
    <source>
        <dbReference type="ARBA" id="ARBA00044511"/>
    </source>
</evidence>
<feature type="region of interest" description="Disordered" evidence="6">
    <location>
        <begin position="1"/>
        <end position="23"/>
    </location>
</feature>
<evidence type="ECO:0000313" key="7">
    <source>
        <dbReference type="EMBL" id="OCL14984.1"/>
    </source>
</evidence>
<gene>
    <name evidence="7" type="ORF">AOQ84DRAFT_351255</name>
</gene>
<dbReference type="EMBL" id="KV748498">
    <property type="protein sequence ID" value="OCL14984.1"/>
    <property type="molecule type" value="Genomic_DNA"/>
</dbReference>
<proteinExistence type="inferred from homology"/>
<evidence type="ECO:0008006" key="9">
    <source>
        <dbReference type="Google" id="ProtNLM"/>
    </source>
</evidence>
<feature type="compositionally biased region" description="Basic and acidic residues" evidence="6">
    <location>
        <begin position="59"/>
        <end position="73"/>
    </location>
</feature>
<dbReference type="NCBIfam" id="TIGR00756">
    <property type="entry name" value="PPR"/>
    <property type="match status" value="1"/>
</dbReference>
<comment type="function">
    <text evidence="3">Regulates mitochondrial small subunit maturation by controlling 15S rRNA 5'-end processing. Localizes to the 5' precursor of the 15S rRNA in a position that is subsequently occupied by mS47 in the mature yeast mtSSU. Uses structure and sequence-specific RNA recognition, binding to a single-stranded region of the precursor and specifically recognizing bases -6 to -1. The exchange of Ccm1 for mS47 is coupled to the irreversible removal of precursor rRNA that is accompanied by conformational changes of the mitoribosomal proteins uS5m and mS26. These conformational changes signal completion of 5'-end rRNA processing through protection of the mature 5'-end of the 15S rRNA and stabilization of mS47. The removal of the 5' precursor together with the dissociation of Ccm1 may be catalyzed by the 5'-3' exoribonuclease Pet127. Involved in the specific removal of group I introns in mitochondrial encoded transcripts.</text>
</comment>
<reference evidence="7 8" key="1">
    <citation type="journal article" date="2016" name="Nat. Commun.">
        <title>Ectomycorrhizal ecology is imprinted in the genome of the dominant symbiotic fungus Cenococcum geophilum.</title>
        <authorList>
            <consortium name="DOE Joint Genome Institute"/>
            <person name="Peter M."/>
            <person name="Kohler A."/>
            <person name="Ohm R.A."/>
            <person name="Kuo A."/>
            <person name="Krutzmann J."/>
            <person name="Morin E."/>
            <person name="Arend M."/>
            <person name="Barry K.W."/>
            <person name="Binder M."/>
            <person name="Choi C."/>
            <person name="Clum A."/>
            <person name="Copeland A."/>
            <person name="Grisel N."/>
            <person name="Haridas S."/>
            <person name="Kipfer T."/>
            <person name="LaButti K."/>
            <person name="Lindquist E."/>
            <person name="Lipzen A."/>
            <person name="Maire R."/>
            <person name="Meier B."/>
            <person name="Mihaltcheva S."/>
            <person name="Molinier V."/>
            <person name="Murat C."/>
            <person name="Poggeler S."/>
            <person name="Quandt C.A."/>
            <person name="Sperisen C."/>
            <person name="Tritt A."/>
            <person name="Tisserant E."/>
            <person name="Crous P.W."/>
            <person name="Henrissat B."/>
            <person name="Nehls U."/>
            <person name="Egli S."/>
            <person name="Spatafora J.W."/>
            <person name="Grigoriev I.V."/>
            <person name="Martin F.M."/>
        </authorList>
    </citation>
    <scope>NUCLEOTIDE SEQUENCE [LARGE SCALE GENOMIC DNA]</scope>
    <source>
        <strain evidence="7 8">CBS 207.34</strain>
    </source>
</reference>
<keyword evidence="8" id="KW-1185">Reference proteome</keyword>
<dbReference type="PROSITE" id="PS51375">
    <property type="entry name" value="PPR"/>
    <property type="match status" value="1"/>
</dbReference>
<dbReference type="AlphaFoldDB" id="A0A8E2JZ09"/>
<evidence type="ECO:0000256" key="5">
    <source>
        <dbReference type="PROSITE-ProRule" id="PRU00708"/>
    </source>
</evidence>
<evidence type="ECO:0000313" key="8">
    <source>
        <dbReference type="Proteomes" id="UP000250140"/>
    </source>
</evidence>
<feature type="repeat" description="PPR" evidence="5">
    <location>
        <begin position="554"/>
        <end position="588"/>
    </location>
</feature>
<accession>A0A8E2JZ09</accession>
<feature type="region of interest" description="Disordered" evidence="6">
    <location>
        <begin position="56"/>
        <end position="77"/>
    </location>
</feature>
<dbReference type="Gene3D" id="1.25.40.10">
    <property type="entry name" value="Tetratricopeptide repeat domain"/>
    <property type="match status" value="2"/>
</dbReference>